<comment type="similarity">
    <text evidence="1">Belongs to the UPF0065 (bug) family.</text>
</comment>
<dbReference type="PANTHER" id="PTHR42928:SF5">
    <property type="entry name" value="BLR1237 PROTEIN"/>
    <property type="match status" value="1"/>
</dbReference>
<name>A0A158M3Z0_9BORD</name>
<protein>
    <submittedName>
        <fullName evidence="3">Tripartite tricarboxylate transporter family receptor</fullName>
    </submittedName>
</protein>
<dbReference type="Pfam" id="PF03401">
    <property type="entry name" value="TctC"/>
    <property type="match status" value="1"/>
</dbReference>
<dbReference type="PANTHER" id="PTHR42928">
    <property type="entry name" value="TRICARBOXYLATE-BINDING PROTEIN"/>
    <property type="match status" value="1"/>
</dbReference>
<dbReference type="EMBL" id="JFZZ01000061">
    <property type="protein sequence ID" value="KAK95263.1"/>
    <property type="molecule type" value="Genomic_DNA"/>
</dbReference>
<dbReference type="PIRSF" id="PIRSF017082">
    <property type="entry name" value="YflP"/>
    <property type="match status" value="1"/>
</dbReference>
<evidence type="ECO:0000313" key="3">
    <source>
        <dbReference type="EMBL" id="KAK95263.1"/>
    </source>
</evidence>
<reference evidence="3 4" key="1">
    <citation type="submission" date="2014-03" db="EMBL/GenBank/DDBJ databases">
        <title>Genome sequence of Bordetella holmseii.</title>
        <authorList>
            <person name="Harvill E."/>
            <person name="Goodfield L.L."/>
            <person name="Ivanov Y."/>
            <person name="Meyer J.A."/>
            <person name="Newth C."/>
            <person name="Cassiday P."/>
            <person name="Tondella M.L."/>
            <person name="Liao P."/>
            <person name="Zimmerman J."/>
            <person name="Meert K."/>
            <person name="Wessel D."/>
            <person name="Berger J."/>
            <person name="Dean J.M."/>
            <person name="Holubkov R."/>
            <person name="Burr J."/>
            <person name="Liu T."/>
            <person name="Brinkac L.M."/>
            <person name="Sanka R."/>
            <person name="Kim M."/>
            <person name="Losada L."/>
        </authorList>
    </citation>
    <scope>NUCLEOTIDE SEQUENCE [LARGE SCALE GENOMIC DNA]</scope>
    <source>
        <strain evidence="3 4">CDC-H585-BH</strain>
    </source>
</reference>
<dbReference type="InterPro" id="IPR042100">
    <property type="entry name" value="Bug_dom1"/>
</dbReference>
<dbReference type="Proteomes" id="UP000026682">
    <property type="component" value="Unassembled WGS sequence"/>
</dbReference>
<proteinExistence type="inferred from homology"/>
<evidence type="ECO:0000256" key="2">
    <source>
        <dbReference type="SAM" id="SignalP"/>
    </source>
</evidence>
<dbReference type="PATRIC" id="fig|1331206.3.peg.1624"/>
<accession>A0A158M3Z0</accession>
<dbReference type="InterPro" id="IPR005064">
    <property type="entry name" value="BUG"/>
</dbReference>
<dbReference type="STRING" id="35814.BBB42_11400"/>
<feature type="chain" id="PRO_5007628497" evidence="2">
    <location>
        <begin position="27"/>
        <end position="326"/>
    </location>
</feature>
<gene>
    <name evidence="3" type="ORF">L497_1626</name>
</gene>
<dbReference type="Gene3D" id="3.40.190.150">
    <property type="entry name" value="Bordetella uptake gene, domain 1"/>
    <property type="match status" value="1"/>
</dbReference>
<dbReference type="AlphaFoldDB" id="A0A158M3Z0"/>
<keyword evidence="3" id="KW-0675">Receptor</keyword>
<keyword evidence="2" id="KW-0732">Signal</keyword>
<evidence type="ECO:0000313" key="4">
    <source>
        <dbReference type="Proteomes" id="UP000026682"/>
    </source>
</evidence>
<dbReference type="Gene3D" id="3.40.190.10">
    <property type="entry name" value="Periplasmic binding protein-like II"/>
    <property type="match status" value="1"/>
</dbReference>
<dbReference type="SUPFAM" id="SSF53850">
    <property type="entry name" value="Periplasmic binding protein-like II"/>
    <property type="match status" value="1"/>
</dbReference>
<comment type="caution">
    <text evidence="3">The sequence shown here is derived from an EMBL/GenBank/DDBJ whole genome shotgun (WGS) entry which is preliminary data.</text>
</comment>
<organism evidence="3 4">
    <name type="scientific">Bordetella holmesii CDC-H585-BH</name>
    <dbReference type="NCBI Taxonomy" id="1331206"/>
    <lineage>
        <taxon>Bacteria</taxon>
        <taxon>Pseudomonadati</taxon>
        <taxon>Pseudomonadota</taxon>
        <taxon>Betaproteobacteria</taxon>
        <taxon>Burkholderiales</taxon>
        <taxon>Alcaligenaceae</taxon>
        <taxon>Bordetella</taxon>
    </lineage>
</organism>
<sequence>MHRRMFIKLCAAAPLASALVALPAVAASYPQSTIKLVMGYAAGGTADLSWRIVAPLLAERLKQAIVIDNRPGAGGIVASQAALNAPADGYTLLMAASGNFGISPVLMKSLPFDTVKDFDMIAQAASFGYAFAVSGKSAFHKIQDVIDFAKQNPGKLSIGTVQVGSAQFFAAELFKSMAGISAVTVPYRSSGDVVAAARSGDVQLIIDTLAPVVPHMADGALRVLGVSTAQPFPALPQIPTIASSGLDGYVVEAWNGLAARAGTPPEVVERINRELADILTMESVKKRFLDLGIVAQYGDAKTVRALQLADIKKWGDVMVSAKIEKL</sequence>
<feature type="signal peptide" evidence="2">
    <location>
        <begin position="1"/>
        <end position="26"/>
    </location>
</feature>
<evidence type="ECO:0000256" key="1">
    <source>
        <dbReference type="ARBA" id="ARBA00006987"/>
    </source>
</evidence>